<dbReference type="InterPro" id="IPR036390">
    <property type="entry name" value="WH_DNA-bd_sf"/>
</dbReference>
<dbReference type="PANTHER" id="PTHR33516:SF2">
    <property type="entry name" value="LEXA REPRESSOR-RELATED"/>
    <property type="match status" value="1"/>
</dbReference>
<dbReference type="AlphaFoldDB" id="C7LY14"/>
<dbReference type="InterPro" id="IPR050077">
    <property type="entry name" value="LexA_repressor"/>
</dbReference>
<dbReference type="PANTHER" id="PTHR33516">
    <property type="entry name" value="LEXA REPRESSOR"/>
    <property type="match status" value="1"/>
</dbReference>
<comment type="similarity">
    <text evidence="1 12">Belongs to the peptidase S24 family.</text>
</comment>
<evidence type="ECO:0000256" key="7">
    <source>
        <dbReference type="ARBA" id="ARBA00023015"/>
    </source>
</evidence>
<dbReference type="GO" id="GO:0006260">
    <property type="term" value="P:DNA replication"/>
    <property type="evidence" value="ECO:0007669"/>
    <property type="project" value="UniProtKB-KW"/>
</dbReference>
<keyword evidence="8" id="KW-0238">DNA-binding</keyword>
<evidence type="ECO:0000256" key="12">
    <source>
        <dbReference type="RuleBase" id="RU003991"/>
    </source>
</evidence>
<dbReference type="GO" id="GO:0004252">
    <property type="term" value="F:serine-type endopeptidase activity"/>
    <property type="evidence" value="ECO:0007669"/>
    <property type="project" value="UniProtKB-EC"/>
</dbReference>
<keyword evidence="2" id="KW-0678">Repressor</keyword>
<evidence type="ECO:0000256" key="5">
    <source>
        <dbReference type="ARBA" id="ARBA00022801"/>
    </source>
</evidence>
<keyword evidence="4" id="KW-0227">DNA damage</keyword>
<dbReference type="MEROPS" id="S24.001"/>
<evidence type="ECO:0000313" key="15">
    <source>
        <dbReference type="EMBL" id="ACU53622.1"/>
    </source>
</evidence>
<evidence type="ECO:0000256" key="6">
    <source>
        <dbReference type="ARBA" id="ARBA00022813"/>
    </source>
</evidence>
<evidence type="ECO:0000256" key="2">
    <source>
        <dbReference type="ARBA" id="ARBA00022491"/>
    </source>
</evidence>
<accession>C7LY14</accession>
<dbReference type="InterPro" id="IPR006197">
    <property type="entry name" value="Peptidase_S24_LexA"/>
</dbReference>
<feature type="domain" description="Peptidase S24/S26A/S26B/S26C" evidence="13">
    <location>
        <begin position="79"/>
        <end position="195"/>
    </location>
</feature>
<dbReference type="InterPro" id="IPR039418">
    <property type="entry name" value="LexA-like"/>
</dbReference>
<keyword evidence="10" id="KW-0234">DNA repair</keyword>
<dbReference type="InterPro" id="IPR011991">
    <property type="entry name" value="ArsR-like_HTH"/>
</dbReference>
<dbReference type="NCBIfam" id="TIGR00498">
    <property type="entry name" value="lexA"/>
    <property type="match status" value="1"/>
</dbReference>
<dbReference type="CDD" id="cd06529">
    <property type="entry name" value="S24_LexA-like"/>
    <property type="match status" value="1"/>
</dbReference>
<evidence type="ECO:0000256" key="11">
    <source>
        <dbReference type="ARBA" id="ARBA00023236"/>
    </source>
</evidence>
<dbReference type="EC" id="3.4.21.88" evidence="15"/>
<organism evidence="15 16">
    <name type="scientific">Acidimicrobium ferrooxidans (strain DSM 10331 / JCM 15462 / NBRC 103882 / ICP)</name>
    <dbReference type="NCBI Taxonomy" id="525909"/>
    <lineage>
        <taxon>Bacteria</taxon>
        <taxon>Bacillati</taxon>
        <taxon>Actinomycetota</taxon>
        <taxon>Acidimicrobiia</taxon>
        <taxon>Acidimicrobiales</taxon>
        <taxon>Acidimicrobiaceae</taxon>
        <taxon>Acidimicrobium</taxon>
    </lineage>
</organism>
<evidence type="ECO:0000256" key="9">
    <source>
        <dbReference type="ARBA" id="ARBA00023163"/>
    </source>
</evidence>
<dbReference type="HOGENOM" id="CLU_066192_45_1_11"/>
<evidence type="ECO:0000256" key="4">
    <source>
        <dbReference type="ARBA" id="ARBA00022763"/>
    </source>
</evidence>
<dbReference type="GO" id="GO:0006508">
    <property type="term" value="P:proteolysis"/>
    <property type="evidence" value="ECO:0007669"/>
    <property type="project" value="InterPro"/>
</dbReference>
<gene>
    <name evidence="15" type="ordered locus">Afer_0668</name>
</gene>
<feature type="domain" description="LexA repressor DNA-binding" evidence="14">
    <location>
        <begin position="11"/>
        <end position="65"/>
    </location>
</feature>
<dbReference type="Proteomes" id="UP000000771">
    <property type="component" value="Chromosome"/>
</dbReference>
<name>C7LY14_ACIFD</name>
<dbReference type="InterPro" id="IPR036286">
    <property type="entry name" value="LexA/Signal_pep-like_sf"/>
</dbReference>
<dbReference type="InterPro" id="IPR006199">
    <property type="entry name" value="LexA_DNA-bd_dom"/>
</dbReference>
<dbReference type="RefSeq" id="WP_015798115.1">
    <property type="nucleotide sequence ID" value="NC_013124.1"/>
</dbReference>
<dbReference type="eggNOG" id="COG1974">
    <property type="taxonomic scope" value="Bacteria"/>
</dbReference>
<dbReference type="SUPFAM" id="SSF46785">
    <property type="entry name" value="Winged helix' DNA-binding domain"/>
    <property type="match status" value="1"/>
</dbReference>
<dbReference type="STRING" id="525909.Afer_0668"/>
<dbReference type="EMBL" id="CP001631">
    <property type="protein sequence ID" value="ACU53622.1"/>
    <property type="molecule type" value="Genomic_DNA"/>
</dbReference>
<keyword evidence="5 12" id="KW-0378">Hydrolase</keyword>
<dbReference type="Pfam" id="PF01726">
    <property type="entry name" value="LexA_DNA_bind"/>
    <property type="match status" value="1"/>
</dbReference>
<dbReference type="CDD" id="cd00090">
    <property type="entry name" value="HTH_ARSR"/>
    <property type="match status" value="1"/>
</dbReference>
<keyword evidence="3" id="KW-0235">DNA replication</keyword>
<evidence type="ECO:0000259" key="14">
    <source>
        <dbReference type="Pfam" id="PF01726"/>
    </source>
</evidence>
<keyword evidence="16" id="KW-1185">Reference proteome</keyword>
<dbReference type="GO" id="GO:0045892">
    <property type="term" value="P:negative regulation of DNA-templated transcription"/>
    <property type="evidence" value="ECO:0007669"/>
    <property type="project" value="InterPro"/>
</dbReference>
<dbReference type="PRINTS" id="PR00726">
    <property type="entry name" value="LEXASERPTASE"/>
</dbReference>
<dbReference type="InterPro" id="IPR015927">
    <property type="entry name" value="Peptidase_S24_S26A/B/C"/>
</dbReference>
<protein>
    <submittedName>
        <fullName evidence="15">SOS-response transcriptional repressor, LexA</fullName>
        <ecNumber evidence="15">3.4.21.88</ecNumber>
    </submittedName>
</protein>
<evidence type="ECO:0000256" key="8">
    <source>
        <dbReference type="ARBA" id="ARBA00023125"/>
    </source>
</evidence>
<dbReference type="GO" id="GO:0003677">
    <property type="term" value="F:DNA binding"/>
    <property type="evidence" value="ECO:0007669"/>
    <property type="project" value="UniProtKB-KW"/>
</dbReference>
<keyword evidence="11" id="KW-0742">SOS response</keyword>
<proteinExistence type="inferred from homology"/>
<dbReference type="SUPFAM" id="SSF51306">
    <property type="entry name" value="LexA/Signal peptidase"/>
    <property type="match status" value="1"/>
</dbReference>
<dbReference type="OrthoDB" id="9802364at2"/>
<keyword evidence="6 12" id="KW-0068">Autocatalytic cleavage</keyword>
<reference evidence="15 16" key="1">
    <citation type="journal article" date="2009" name="Stand. Genomic Sci.">
        <title>Complete genome sequence of Acidimicrobium ferrooxidans type strain (ICP).</title>
        <authorList>
            <person name="Clum A."/>
            <person name="Nolan M."/>
            <person name="Lang E."/>
            <person name="Glavina Del Rio T."/>
            <person name="Tice H."/>
            <person name="Copeland A."/>
            <person name="Cheng J.F."/>
            <person name="Lucas S."/>
            <person name="Chen F."/>
            <person name="Bruce D."/>
            <person name="Goodwin L."/>
            <person name="Pitluck S."/>
            <person name="Ivanova N."/>
            <person name="Mavrommatis K."/>
            <person name="Mikhailova N."/>
            <person name="Pati A."/>
            <person name="Chen A."/>
            <person name="Palaniappan K."/>
            <person name="Goker M."/>
            <person name="Spring S."/>
            <person name="Land M."/>
            <person name="Hauser L."/>
            <person name="Chang Y.J."/>
            <person name="Jeffries C.C."/>
            <person name="Chain P."/>
            <person name="Bristow J."/>
            <person name="Eisen J.A."/>
            <person name="Markowitz V."/>
            <person name="Hugenholtz P."/>
            <person name="Kyrpides N.C."/>
            <person name="Klenk H.P."/>
            <person name="Lapidus A."/>
        </authorList>
    </citation>
    <scope>NUCLEOTIDE SEQUENCE [LARGE SCALE GENOMIC DNA]</scope>
    <source>
        <strain evidence="16">DSM 10331 / JCM 15462 / NBRC 103882 / ICP</strain>
    </source>
</reference>
<dbReference type="InterPro" id="IPR036388">
    <property type="entry name" value="WH-like_DNA-bd_sf"/>
</dbReference>
<evidence type="ECO:0000256" key="3">
    <source>
        <dbReference type="ARBA" id="ARBA00022705"/>
    </source>
</evidence>
<sequence>MTRENPEVREAILAYVTQVVEERGWAPSVREIADAVGLKSPASVQHHLRRLERDGRLVRSPLKARSLSVARRAPSAAVPVLAEVGAGYHVVPEVEVETSVAVPASMAAPGAFALRVRGHSMVDVGILDGDLVVVAPSDVAADGDIVVASVGDDVGTVKILRRNGSSVWLEGANEDDPSLAPMPWNETCHLHGRVVGVLRSYDGAAVR</sequence>
<dbReference type="Pfam" id="PF00717">
    <property type="entry name" value="Peptidase_S24"/>
    <property type="match status" value="1"/>
</dbReference>
<dbReference type="KEGG" id="afo:Afer_0668"/>
<evidence type="ECO:0000259" key="13">
    <source>
        <dbReference type="Pfam" id="PF00717"/>
    </source>
</evidence>
<evidence type="ECO:0000256" key="1">
    <source>
        <dbReference type="ARBA" id="ARBA00007484"/>
    </source>
</evidence>
<evidence type="ECO:0000256" key="10">
    <source>
        <dbReference type="ARBA" id="ARBA00023204"/>
    </source>
</evidence>
<keyword evidence="7" id="KW-0805">Transcription regulation</keyword>
<dbReference type="GO" id="GO:0009432">
    <property type="term" value="P:SOS response"/>
    <property type="evidence" value="ECO:0007669"/>
    <property type="project" value="UniProtKB-KW"/>
</dbReference>
<evidence type="ECO:0000313" key="16">
    <source>
        <dbReference type="Proteomes" id="UP000000771"/>
    </source>
</evidence>
<keyword evidence="9" id="KW-0804">Transcription</keyword>
<dbReference type="GO" id="GO:0006281">
    <property type="term" value="P:DNA repair"/>
    <property type="evidence" value="ECO:0007669"/>
    <property type="project" value="UniProtKB-KW"/>
</dbReference>
<dbReference type="InterPro" id="IPR006200">
    <property type="entry name" value="LexA"/>
</dbReference>
<dbReference type="Gene3D" id="1.10.10.10">
    <property type="entry name" value="Winged helix-like DNA-binding domain superfamily/Winged helix DNA-binding domain"/>
    <property type="match status" value="1"/>
</dbReference>
<dbReference type="Gene3D" id="2.10.109.10">
    <property type="entry name" value="Umud Fragment, subunit A"/>
    <property type="match status" value="1"/>
</dbReference>